<evidence type="ECO:0000256" key="1">
    <source>
        <dbReference type="SAM" id="Phobius"/>
    </source>
</evidence>
<keyword evidence="1" id="KW-0472">Membrane</keyword>
<dbReference type="Gramene" id="OGLUM05G01430.1">
    <property type="protein sequence ID" value="OGLUM05G01430.1"/>
    <property type="gene ID" value="OGLUM05G01430"/>
</dbReference>
<dbReference type="HOGENOM" id="CLU_118790_0_0_1"/>
<keyword evidence="1" id="KW-1133">Transmembrane helix</keyword>
<reference evidence="2" key="1">
    <citation type="submission" date="2015-04" db="UniProtKB">
        <authorList>
            <consortium name="EnsemblPlants"/>
        </authorList>
    </citation>
    <scope>IDENTIFICATION</scope>
</reference>
<keyword evidence="3" id="KW-1185">Reference proteome</keyword>
<dbReference type="eggNOG" id="ENOG502R4ZT">
    <property type="taxonomic scope" value="Eukaryota"/>
</dbReference>
<feature type="transmembrane region" description="Helical" evidence="1">
    <location>
        <begin position="35"/>
        <end position="54"/>
    </location>
</feature>
<organism evidence="2">
    <name type="scientific">Oryza glumipatula</name>
    <dbReference type="NCBI Taxonomy" id="40148"/>
    <lineage>
        <taxon>Eukaryota</taxon>
        <taxon>Viridiplantae</taxon>
        <taxon>Streptophyta</taxon>
        <taxon>Embryophyta</taxon>
        <taxon>Tracheophyta</taxon>
        <taxon>Spermatophyta</taxon>
        <taxon>Magnoliopsida</taxon>
        <taxon>Liliopsida</taxon>
        <taxon>Poales</taxon>
        <taxon>Poaceae</taxon>
        <taxon>BOP clade</taxon>
        <taxon>Oryzoideae</taxon>
        <taxon>Oryzeae</taxon>
        <taxon>Oryzinae</taxon>
        <taxon>Oryza</taxon>
    </lineage>
</organism>
<dbReference type="EnsemblPlants" id="OGLUM05G01430.1">
    <property type="protein sequence ID" value="OGLUM05G01430.1"/>
    <property type="gene ID" value="OGLUM05G01430"/>
</dbReference>
<protein>
    <submittedName>
        <fullName evidence="2">Uncharacterized protein</fullName>
    </submittedName>
</protein>
<proteinExistence type="predicted"/>
<evidence type="ECO:0000313" key="3">
    <source>
        <dbReference type="Proteomes" id="UP000026961"/>
    </source>
</evidence>
<accession>A0A0D9ZTI9</accession>
<reference evidence="2" key="2">
    <citation type="submission" date="2018-05" db="EMBL/GenBank/DDBJ databases">
        <title>OgluRS3 (Oryza glumaepatula Reference Sequence Version 3).</title>
        <authorList>
            <person name="Zhang J."/>
            <person name="Kudrna D."/>
            <person name="Lee S."/>
            <person name="Talag J."/>
            <person name="Welchert J."/>
            <person name="Wing R.A."/>
        </authorList>
    </citation>
    <scope>NUCLEOTIDE SEQUENCE [LARGE SCALE GENOMIC DNA]</scope>
</reference>
<name>A0A0D9ZTI9_9ORYZ</name>
<dbReference type="Proteomes" id="UP000026961">
    <property type="component" value="Chromosome 5"/>
</dbReference>
<keyword evidence="1" id="KW-0812">Transmembrane</keyword>
<sequence>MEGSQKFNHRHPQIHSSPARRTLRLRTRKLARHPWATSLGIVVAAGGLVTGLCSQRRQWLRWRRHWLWRFESGVEGCFAVSIRQDSPRIGYKAGGIGEGGIARVKGVGAVRALEQVGGLVIVRFDDGWVTGGWESAVEAKDEVGVRGPGREAVLVVMGGAEGDGSDQEGLAARDAWVEAKGLDE</sequence>
<evidence type="ECO:0000313" key="2">
    <source>
        <dbReference type="EnsemblPlants" id="OGLUM05G01430.1"/>
    </source>
</evidence>
<dbReference type="AlphaFoldDB" id="A0A0D9ZTI9"/>